<dbReference type="Proteomes" id="UP000703269">
    <property type="component" value="Unassembled WGS sequence"/>
</dbReference>
<dbReference type="OrthoDB" id="2151789at2759"/>
<dbReference type="PROSITE" id="PS51257">
    <property type="entry name" value="PROKAR_LIPOPROTEIN"/>
    <property type="match status" value="1"/>
</dbReference>
<dbReference type="GO" id="GO:0016491">
    <property type="term" value="F:oxidoreductase activity"/>
    <property type="evidence" value="ECO:0007669"/>
    <property type="project" value="UniProtKB-KW"/>
</dbReference>
<feature type="domain" description="FAD-binding PCMH-type" evidence="6">
    <location>
        <begin position="59"/>
        <end position="229"/>
    </location>
</feature>
<dbReference type="Gene3D" id="3.30.465.10">
    <property type="match status" value="1"/>
</dbReference>
<dbReference type="PANTHER" id="PTHR42973">
    <property type="entry name" value="BINDING OXIDOREDUCTASE, PUTATIVE (AFU_ORTHOLOGUE AFUA_1G17690)-RELATED"/>
    <property type="match status" value="1"/>
</dbReference>
<reference evidence="7 8" key="1">
    <citation type="submission" date="2021-08" db="EMBL/GenBank/DDBJ databases">
        <title>Draft Genome Sequence of Phanerochaete sordida strain YK-624.</title>
        <authorList>
            <person name="Mori T."/>
            <person name="Dohra H."/>
            <person name="Suzuki T."/>
            <person name="Kawagishi H."/>
            <person name="Hirai H."/>
        </authorList>
    </citation>
    <scope>NUCLEOTIDE SEQUENCE [LARGE SCALE GENOMIC DNA]</scope>
    <source>
        <strain evidence="7 8">YK-624</strain>
    </source>
</reference>
<dbReference type="InterPro" id="IPR036318">
    <property type="entry name" value="FAD-bd_PCMH-like_sf"/>
</dbReference>
<evidence type="ECO:0000256" key="5">
    <source>
        <dbReference type="SAM" id="SignalP"/>
    </source>
</evidence>
<keyword evidence="5" id="KW-0732">Signal</keyword>
<feature type="signal peptide" evidence="5">
    <location>
        <begin position="1"/>
        <end position="19"/>
    </location>
</feature>
<dbReference type="PROSITE" id="PS51387">
    <property type="entry name" value="FAD_PCMH"/>
    <property type="match status" value="1"/>
</dbReference>
<dbReference type="AlphaFoldDB" id="A0A9P3GBK0"/>
<evidence type="ECO:0000313" key="7">
    <source>
        <dbReference type="EMBL" id="GJE93063.1"/>
    </source>
</evidence>
<dbReference type="InterPro" id="IPR016169">
    <property type="entry name" value="FAD-bd_PCMH_sub2"/>
</dbReference>
<dbReference type="GO" id="GO:0071949">
    <property type="term" value="F:FAD binding"/>
    <property type="evidence" value="ECO:0007669"/>
    <property type="project" value="InterPro"/>
</dbReference>
<evidence type="ECO:0000256" key="1">
    <source>
        <dbReference type="ARBA" id="ARBA00005466"/>
    </source>
</evidence>
<keyword evidence="8" id="KW-1185">Reference proteome</keyword>
<gene>
    <name evidence="7" type="ORF">PsYK624_092220</name>
</gene>
<keyword evidence="2" id="KW-0285">Flavoprotein</keyword>
<organism evidence="7 8">
    <name type="scientific">Phanerochaete sordida</name>
    <dbReference type="NCBI Taxonomy" id="48140"/>
    <lineage>
        <taxon>Eukaryota</taxon>
        <taxon>Fungi</taxon>
        <taxon>Dikarya</taxon>
        <taxon>Basidiomycota</taxon>
        <taxon>Agaricomycotina</taxon>
        <taxon>Agaricomycetes</taxon>
        <taxon>Polyporales</taxon>
        <taxon>Phanerochaetaceae</taxon>
        <taxon>Phanerochaete</taxon>
    </lineage>
</organism>
<dbReference type="InterPro" id="IPR006094">
    <property type="entry name" value="Oxid_FAD_bind_N"/>
</dbReference>
<dbReference type="PANTHER" id="PTHR42973:SF13">
    <property type="entry name" value="FAD-BINDING PCMH-TYPE DOMAIN-CONTAINING PROTEIN"/>
    <property type="match status" value="1"/>
</dbReference>
<evidence type="ECO:0000259" key="6">
    <source>
        <dbReference type="PROSITE" id="PS51387"/>
    </source>
</evidence>
<proteinExistence type="inferred from homology"/>
<dbReference type="SUPFAM" id="SSF56176">
    <property type="entry name" value="FAD-binding/transporter-associated domain-like"/>
    <property type="match status" value="1"/>
</dbReference>
<sequence length="484" mass="50910">MRGAALVTALLAGSACANAGLNVTTTCHLIAKAISNKSAVFWPGSPSYTQDNLHWATSSSDVSTCSVEPGTAQDVGKILQILGTTKTPFAVKGGGHATNAGFSSTTGVLVAMSRFSNVTYNSAPQTVDYGTGIIWDDVYEALEPFGVNIVGGRVSGVGVAGFSLGGGYSWLTNQHGLTVDNVAGFEIVLPNGQVTEVTRQSDADLFFSVLGGYNNFGIVTRITAKAYPQGQVWGGIRVILGVGDNWDALNNATAKFQAEVTDPKAQILPTYNIFAGTPAATVIMFYDGTTPPAGIFDDLMAIPAAQEDVSTRSFLSLVQATPSSLTTRAVFNTVSLTTLSPSLMRAVVNETQFWAAKLTPASANFISYDVEPFLTSLFTHGTVQATAYPPTRARGLLPLNIYYAWDLAADDAVMQAAIKQSAAHLKAVAVAEGQNVADAPVYGNYAAPGTSVQDVFGDSLPRMRKTKQRIDPHNVMALAGGWKV</sequence>
<dbReference type="InterPro" id="IPR050416">
    <property type="entry name" value="FAD-linked_Oxidoreductase"/>
</dbReference>
<dbReference type="Pfam" id="PF01565">
    <property type="entry name" value="FAD_binding_4"/>
    <property type="match status" value="1"/>
</dbReference>
<keyword evidence="4" id="KW-0560">Oxidoreductase</keyword>
<evidence type="ECO:0000256" key="2">
    <source>
        <dbReference type="ARBA" id="ARBA00022630"/>
    </source>
</evidence>
<name>A0A9P3GBK0_9APHY</name>
<keyword evidence="3" id="KW-0274">FAD</keyword>
<dbReference type="EMBL" id="BPQB01000030">
    <property type="protein sequence ID" value="GJE93063.1"/>
    <property type="molecule type" value="Genomic_DNA"/>
</dbReference>
<evidence type="ECO:0000256" key="3">
    <source>
        <dbReference type="ARBA" id="ARBA00022827"/>
    </source>
</evidence>
<feature type="chain" id="PRO_5040203572" evidence="5">
    <location>
        <begin position="20"/>
        <end position="484"/>
    </location>
</feature>
<comment type="similarity">
    <text evidence="1">Belongs to the oxygen-dependent FAD-linked oxidoreductase family.</text>
</comment>
<accession>A0A9P3GBK0</accession>
<dbReference type="InterPro" id="IPR016166">
    <property type="entry name" value="FAD-bd_PCMH"/>
</dbReference>
<evidence type="ECO:0000256" key="4">
    <source>
        <dbReference type="ARBA" id="ARBA00023002"/>
    </source>
</evidence>
<evidence type="ECO:0000313" key="8">
    <source>
        <dbReference type="Proteomes" id="UP000703269"/>
    </source>
</evidence>
<protein>
    <submittedName>
        <fullName evidence="7">FAD dependent oxidoreductase</fullName>
    </submittedName>
</protein>
<comment type="caution">
    <text evidence="7">The sequence shown here is derived from an EMBL/GenBank/DDBJ whole genome shotgun (WGS) entry which is preliminary data.</text>
</comment>